<proteinExistence type="predicted"/>
<name>A0A1E4SVX3_9ASCO</name>
<keyword evidence="2" id="KW-1185">Reference proteome</keyword>
<reference evidence="2" key="1">
    <citation type="submission" date="2016-04" db="EMBL/GenBank/DDBJ databases">
        <title>Comparative genomics of biotechnologically important yeasts.</title>
        <authorList>
            <consortium name="DOE Joint Genome Institute"/>
            <person name="Riley R."/>
            <person name="Haridas S."/>
            <person name="Wolfe K.H."/>
            <person name="Lopes M.R."/>
            <person name="Hittinger C.T."/>
            <person name="Goker M."/>
            <person name="Salamov A."/>
            <person name="Wisecaver J."/>
            <person name="Long T.M."/>
            <person name="Aerts A.L."/>
            <person name="Barry K."/>
            <person name="Choi C."/>
            <person name="Clum A."/>
            <person name="Coughlan A.Y."/>
            <person name="Deshpande S."/>
            <person name="Douglass A.P."/>
            <person name="Hanson S.J."/>
            <person name="Klenk H.-P."/>
            <person name="Labutti K."/>
            <person name="Lapidus A."/>
            <person name="Lindquist E."/>
            <person name="Lipzen A."/>
            <person name="Meier-Kolthoff J.P."/>
            <person name="Ohm R.A."/>
            <person name="Otillar R.P."/>
            <person name="Pangilinan J."/>
            <person name="Peng Y."/>
            <person name="Rokas A."/>
            <person name="Rosa C.A."/>
            <person name="Scheuner C."/>
            <person name="Sibirny A.A."/>
            <person name="Slot J.C."/>
            <person name="Stielow J.B."/>
            <person name="Sun H."/>
            <person name="Kurtzman C.P."/>
            <person name="Blackwell M."/>
            <person name="Grigoriev I.V."/>
            <person name="Jeffries T.W."/>
        </authorList>
    </citation>
    <scope>NUCLEOTIDE SEQUENCE [LARGE SCALE GENOMIC DNA]</scope>
    <source>
        <strain evidence="2">NRRL YB-2248</strain>
    </source>
</reference>
<protein>
    <submittedName>
        <fullName evidence="1">Uncharacterized protein</fullName>
    </submittedName>
</protein>
<accession>A0A1E4SVX3</accession>
<dbReference type="OrthoDB" id="3987280at2759"/>
<dbReference type="Proteomes" id="UP000094801">
    <property type="component" value="Unassembled WGS sequence"/>
</dbReference>
<evidence type="ECO:0000313" key="1">
    <source>
        <dbReference type="EMBL" id="ODV83655.1"/>
    </source>
</evidence>
<sequence length="542" mass="60312">MDHSPSLNIQKQRSKKVIPIESPTTITLRPTASNAAINKTPIFSSSAVESGTNKKIQKGVADKNLNQLRKQIDEKLNGSIRKRKLVDAPITASIPRQPGSKPSRLDLLDSSQLTSLPFAHPKPNNNINININTNPSSISTAEDQPTINLSSSLTVELNSPLVMIEDYINEPHSLVGGSHRPGIKKSKKTKLSIMDLKRAMYNQDNIQNPQQDCFSSSSCSYFDANQSDSWMISEYVDSSSLRPVKSHSSATETLKIVEPPSFHSPSDAVLSRHTVSSSSSDFLFDHHPSSSTSSWGLTRKISESTSICNPDDQSEFSNSRSLSLANSKSSLKYCVVCEKPLYDISSLIPSSEKFEEIVCSDCFADYEDLTCLLRKLPDSEILQLYNHYYDNVDDEGGDEDDPDNFDSSFQNSTLDDTINNDITDNDINDTIDTIKAVMSSKRLVENSKRRTVSNDDNNNNDDNNKVFNVLITKLREIQETDLNSRVDLTKNISKKSILDLNQIFNKFKSDQPEPTGGIDSNDNFIIRALKAIKLFGTHPPNY</sequence>
<gene>
    <name evidence="1" type="ORF">CANARDRAFT_29872</name>
</gene>
<dbReference type="AlphaFoldDB" id="A0A1E4SVX3"/>
<dbReference type="EMBL" id="KV453862">
    <property type="protein sequence ID" value="ODV83655.1"/>
    <property type="molecule type" value="Genomic_DNA"/>
</dbReference>
<organism evidence="1 2">
    <name type="scientific">[Candida] arabinofermentans NRRL YB-2248</name>
    <dbReference type="NCBI Taxonomy" id="983967"/>
    <lineage>
        <taxon>Eukaryota</taxon>
        <taxon>Fungi</taxon>
        <taxon>Dikarya</taxon>
        <taxon>Ascomycota</taxon>
        <taxon>Saccharomycotina</taxon>
        <taxon>Pichiomycetes</taxon>
        <taxon>Pichiales</taxon>
        <taxon>Pichiaceae</taxon>
        <taxon>Ogataea</taxon>
        <taxon>Ogataea/Candida clade</taxon>
    </lineage>
</organism>
<evidence type="ECO:0000313" key="2">
    <source>
        <dbReference type="Proteomes" id="UP000094801"/>
    </source>
</evidence>